<keyword evidence="1" id="KW-1133">Transmembrane helix</keyword>
<sequence length="66" mass="7489">MMKMVSEVVHTVPTYLWALLLFVVVGGVIVSQLSIRRRSAEVNELQRAFDEPYTPLGEKKKPSLDD</sequence>
<dbReference type="AlphaFoldDB" id="A0A1I6NZD3"/>
<organism evidence="2 3">
    <name type="scientific">Marininema halotolerans</name>
    <dbReference type="NCBI Taxonomy" id="1155944"/>
    <lineage>
        <taxon>Bacteria</taxon>
        <taxon>Bacillati</taxon>
        <taxon>Bacillota</taxon>
        <taxon>Bacilli</taxon>
        <taxon>Bacillales</taxon>
        <taxon>Thermoactinomycetaceae</taxon>
        <taxon>Marininema</taxon>
    </lineage>
</organism>
<keyword evidence="1" id="KW-0812">Transmembrane</keyword>
<dbReference type="EMBL" id="FPAA01000001">
    <property type="protein sequence ID" value="SFS33311.1"/>
    <property type="molecule type" value="Genomic_DNA"/>
</dbReference>
<keyword evidence="1" id="KW-0472">Membrane</keyword>
<protein>
    <submittedName>
        <fullName evidence="2">Uncharacterized protein</fullName>
    </submittedName>
</protein>
<dbReference type="Proteomes" id="UP000198660">
    <property type="component" value="Unassembled WGS sequence"/>
</dbReference>
<name>A0A1I6NZD3_9BACL</name>
<evidence type="ECO:0000313" key="3">
    <source>
        <dbReference type="Proteomes" id="UP000198660"/>
    </source>
</evidence>
<keyword evidence="3" id="KW-1185">Reference proteome</keyword>
<accession>A0A1I6NZD3</accession>
<evidence type="ECO:0000313" key="2">
    <source>
        <dbReference type="EMBL" id="SFS33311.1"/>
    </source>
</evidence>
<feature type="transmembrane region" description="Helical" evidence="1">
    <location>
        <begin position="12"/>
        <end position="30"/>
    </location>
</feature>
<reference evidence="3" key="1">
    <citation type="submission" date="2016-10" db="EMBL/GenBank/DDBJ databases">
        <authorList>
            <person name="Varghese N."/>
            <person name="Submissions S."/>
        </authorList>
    </citation>
    <scope>NUCLEOTIDE SEQUENCE [LARGE SCALE GENOMIC DNA]</scope>
    <source>
        <strain evidence="3">DSM 45789</strain>
    </source>
</reference>
<evidence type="ECO:0000256" key="1">
    <source>
        <dbReference type="SAM" id="Phobius"/>
    </source>
</evidence>
<gene>
    <name evidence="2" type="ORF">SAMN05444972_101254</name>
</gene>
<proteinExistence type="predicted"/>